<dbReference type="EMBL" id="JADGIZ020000016">
    <property type="protein sequence ID" value="KAL2916488.1"/>
    <property type="molecule type" value="Genomic_DNA"/>
</dbReference>
<comment type="similarity">
    <text evidence="2 9">Belongs to the snRNP Sm proteins family.</text>
</comment>
<evidence type="ECO:0000256" key="2">
    <source>
        <dbReference type="ARBA" id="ARBA00006850"/>
    </source>
</evidence>
<organism evidence="11 12">
    <name type="scientific">Polyrhizophydium stewartii</name>
    <dbReference type="NCBI Taxonomy" id="2732419"/>
    <lineage>
        <taxon>Eukaryota</taxon>
        <taxon>Fungi</taxon>
        <taxon>Fungi incertae sedis</taxon>
        <taxon>Chytridiomycota</taxon>
        <taxon>Chytridiomycota incertae sedis</taxon>
        <taxon>Chytridiomycetes</taxon>
        <taxon>Rhizophydiales</taxon>
        <taxon>Rhizophydiales incertae sedis</taxon>
        <taxon>Polyrhizophydium</taxon>
    </lineage>
</organism>
<comment type="caution">
    <text evidence="11">The sequence shown here is derived from an EMBL/GenBank/DDBJ whole genome shotgun (WGS) entry which is preliminary data.</text>
</comment>
<keyword evidence="5 9" id="KW-0694">RNA-binding</keyword>
<gene>
    <name evidence="11" type="ORF">HK105_203921</name>
</gene>
<comment type="function">
    <text evidence="9">Plays a role in pre-mRNA splicing.</text>
</comment>
<keyword evidence="8 9" id="KW-0687">Ribonucleoprotein</keyword>
<dbReference type="InterPro" id="IPR034098">
    <property type="entry name" value="Sm_G"/>
</dbReference>
<evidence type="ECO:0000256" key="9">
    <source>
        <dbReference type="RuleBase" id="RU365052"/>
    </source>
</evidence>
<reference evidence="11 12" key="1">
    <citation type="submission" date="2023-09" db="EMBL/GenBank/DDBJ databases">
        <title>Pangenome analysis of Batrachochytrium dendrobatidis and related Chytrids.</title>
        <authorList>
            <person name="Yacoub M.N."/>
            <person name="Stajich J.E."/>
            <person name="James T.Y."/>
        </authorList>
    </citation>
    <scope>NUCLEOTIDE SEQUENCE [LARGE SCALE GENOMIC DNA]</scope>
    <source>
        <strain evidence="11 12">JEL0888</strain>
    </source>
</reference>
<sequence>MALRITRGHFTAEIIGRDQGELPGMPKPVPPELKKYMDKRLLMQLNGNRKVTGILRGFDPFMNVVLEEAYEEISESERTPMGSIVIRGNSISVIEALERIAP</sequence>
<comment type="subcellular location">
    <subcellularLocation>
        <location evidence="1 9">Nucleus</location>
    </subcellularLocation>
</comment>
<dbReference type="InterPro" id="IPR047575">
    <property type="entry name" value="Sm"/>
</dbReference>
<evidence type="ECO:0000256" key="3">
    <source>
        <dbReference type="ARBA" id="ARBA00022664"/>
    </source>
</evidence>
<dbReference type="PANTHER" id="PTHR10553:SF2">
    <property type="entry name" value="SMALL NUCLEAR RIBONUCLEOPROTEIN G"/>
    <property type="match status" value="1"/>
</dbReference>
<name>A0ABR4NAF3_9FUNG</name>
<evidence type="ECO:0000256" key="5">
    <source>
        <dbReference type="ARBA" id="ARBA00022884"/>
    </source>
</evidence>
<proteinExistence type="inferred from homology"/>
<dbReference type="PROSITE" id="PS52002">
    <property type="entry name" value="SM"/>
    <property type="match status" value="1"/>
</dbReference>
<dbReference type="Proteomes" id="UP001527925">
    <property type="component" value="Unassembled WGS sequence"/>
</dbReference>
<keyword evidence="7 9" id="KW-0539">Nucleus</keyword>
<evidence type="ECO:0000256" key="7">
    <source>
        <dbReference type="ARBA" id="ARBA00023242"/>
    </source>
</evidence>
<keyword evidence="3 9" id="KW-0507">mRNA processing</keyword>
<protein>
    <recommendedName>
        <fullName evidence="9">Small nuclear ribonucleoprotein G</fullName>
        <shortName evidence="9">snRNP-G</shortName>
    </recommendedName>
</protein>
<evidence type="ECO:0000313" key="11">
    <source>
        <dbReference type="EMBL" id="KAL2916488.1"/>
    </source>
</evidence>
<accession>A0ABR4NAF3</accession>
<dbReference type="PANTHER" id="PTHR10553">
    <property type="entry name" value="SMALL NUCLEAR RIBONUCLEOPROTEIN"/>
    <property type="match status" value="1"/>
</dbReference>
<evidence type="ECO:0000256" key="1">
    <source>
        <dbReference type="ARBA" id="ARBA00004123"/>
    </source>
</evidence>
<dbReference type="InterPro" id="IPR001163">
    <property type="entry name" value="Sm_dom_euk/arc"/>
</dbReference>
<keyword evidence="6 9" id="KW-0508">mRNA splicing</keyword>
<evidence type="ECO:0000259" key="10">
    <source>
        <dbReference type="PROSITE" id="PS52002"/>
    </source>
</evidence>
<keyword evidence="12" id="KW-1185">Reference proteome</keyword>
<evidence type="ECO:0000256" key="6">
    <source>
        <dbReference type="ARBA" id="ARBA00023187"/>
    </source>
</evidence>
<dbReference type="Pfam" id="PF01423">
    <property type="entry name" value="LSM"/>
    <property type="match status" value="1"/>
</dbReference>
<keyword evidence="4 9" id="KW-0747">Spliceosome</keyword>
<dbReference type="SMART" id="SM00651">
    <property type="entry name" value="Sm"/>
    <property type="match status" value="1"/>
</dbReference>
<evidence type="ECO:0000256" key="8">
    <source>
        <dbReference type="ARBA" id="ARBA00023274"/>
    </source>
</evidence>
<dbReference type="CDD" id="cd01719">
    <property type="entry name" value="Sm_G"/>
    <property type="match status" value="1"/>
</dbReference>
<evidence type="ECO:0000313" key="12">
    <source>
        <dbReference type="Proteomes" id="UP001527925"/>
    </source>
</evidence>
<dbReference type="InterPro" id="IPR044641">
    <property type="entry name" value="Lsm7/SmG-like"/>
</dbReference>
<feature type="domain" description="Sm" evidence="10">
    <location>
        <begin position="28"/>
        <end position="100"/>
    </location>
</feature>
<dbReference type="InterPro" id="IPR010920">
    <property type="entry name" value="LSM_dom_sf"/>
</dbReference>
<evidence type="ECO:0000256" key="4">
    <source>
        <dbReference type="ARBA" id="ARBA00022728"/>
    </source>
</evidence>
<dbReference type="SUPFAM" id="SSF50182">
    <property type="entry name" value="Sm-like ribonucleoproteins"/>
    <property type="match status" value="1"/>
</dbReference>
<dbReference type="Gene3D" id="2.30.30.100">
    <property type="match status" value="1"/>
</dbReference>